<protein>
    <recommendedName>
        <fullName evidence="2">PB1 domain-containing protein</fullName>
    </recommendedName>
</protein>
<feature type="compositionally biased region" description="Low complexity" evidence="1">
    <location>
        <begin position="93"/>
        <end position="112"/>
    </location>
</feature>
<reference evidence="3 4" key="1">
    <citation type="submission" date="2014-04" db="EMBL/GenBank/DDBJ databases">
        <authorList>
            <consortium name="DOE Joint Genome Institute"/>
            <person name="Kuo A."/>
            <person name="Kohler A."/>
            <person name="Costa M.D."/>
            <person name="Nagy L.G."/>
            <person name="Floudas D."/>
            <person name="Copeland A."/>
            <person name="Barry K.W."/>
            <person name="Cichocki N."/>
            <person name="Veneault-Fourrey C."/>
            <person name="LaButti K."/>
            <person name="Lindquist E.A."/>
            <person name="Lipzen A."/>
            <person name="Lundell T."/>
            <person name="Morin E."/>
            <person name="Murat C."/>
            <person name="Sun H."/>
            <person name="Tunlid A."/>
            <person name="Henrissat B."/>
            <person name="Grigoriev I.V."/>
            <person name="Hibbett D.S."/>
            <person name="Martin F."/>
            <person name="Nordberg H.P."/>
            <person name="Cantor M.N."/>
            <person name="Hua S.X."/>
        </authorList>
    </citation>
    <scope>NUCLEOTIDE SEQUENCE [LARGE SCALE GENOMIC DNA]</scope>
    <source>
        <strain evidence="3 4">Marx 270</strain>
    </source>
</reference>
<gene>
    <name evidence="3" type="ORF">M404DRAFT_8274</name>
</gene>
<evidence type="ECO:0000313" key="4">
    <source>
        <dbReference type="Proteomes" id="UP000054217"/>
    </source>
</evidence>
<dbReference type="Gene3D" id="3.10.20.90">
    <property type="entry name" value="Phosphatidylinositol 3-kinase Catalytic Subunit, Chain A, domain 1"/>
    <property type="match status" value="1"/>
</dbReference>
<dbReference type="InterPro" id="IPR000270">
    <property type="entry name" value="PB1_dom"/>
</dbReference>
<feature type="region of interest" description="Disordered" evidence="1">
    <location>
        <begin position="476"/>
        <end position="495"/>
    </location>
</feature>
<dbReference type="SUPFAM" id="SSF54277">
    <property type="entry name" value="CAD &amp; PB1 domains"/>
    <property type="match status" value="1"/>
</dbReference>
<proteinExistence type="predicted"/>
<feature type="region of interest" description="Disordered" evidence="1">
    <location>
        <begin position="160"/>
        <end position="228"/>
    </location>
</feature>
<feature type="compositionally biased region" description="Basic and acidic residues" evidence="1">
    <location>
        <begin position="598"/>
        <end position="612"/>
    </location>
</feature>
<dbReference type="Pfam" id="PF00564">
    <property type="entry name" value="PB1"/>
    <property type="match status" value="1"/>
</dbReference>
<evidence type="ECO:0000256" key="1">
    <source>
        <dbReference type="SAM" id="MobiDB-lite"/>
    </source>
</evidence>
<reference evidence="4" key="2">
    <citation type="submission" date="2015-01" db="EMBL/GenBank/DDBJ databases">
        <title>Evolutionary Origins and Diversification of the Mycorrhizal Mutualists.</title>
        <authorList>
            <consortium name="DOE Joint Genome Institute"/>
            <consortium name="Mycorrhizal Genomics Consortium"/>
            <person name="Kohler A."/>
            <person name="Kuo A."/>
            <person name="Nagy L.G."/>
            <person name="Floudas D."/>
            <person name="Copeland A."/>
            <person name="Barry K.W."/>
            <person name="Cichocki N."/>
            <person name="Veneault-Fourrey C."/>
            <person name="LaButti K."/>
            <person name="Lindquist E.A."/>
            <person name="Lipzen A."/>
            <person name="Lundell T."/>
            <person name="Morin E."/>
            <person name="Murat C."/>
            <person name="Riley R."/>
            <person name="Ohm R."/>
            <person name="Sun H."/>
            <person name="Tunlid A."/>
            <person name="Henrissat B."/>
            <person name="Grigoriev I.V."/>
            <person name="Hibbett D.S."/>
            <person name="Martin F."/>
        </authorList>
    </citation>
    <scope>NUCLEOTIDE SEQUENCE [LARGE SCALE GENOMIC DNA]</scope>
    <source>
        <strain evidence="4">Marx 270</strain>
    </source>
</reference>
<feature type="compositionally biased region" description="Polar residues" evidence="1">
    <location>
        <begin position="539"/>
        <end position="556"/>
    </location>
</feature>
<dbReference type="OrthoDB" id="661148at2759"/>
<accession>A0A0C3KG79</accession>
<evidence type="ECO:0000259" key="2">
    <source>
        <dbReference type="Pfam" id="PF00564"/>
    </source>
</evidence>
<name>A0A0C3KG79_PISTI</name>
<feature type="region of interest" description="Disordered" evidence="1">
    <location>
        <begin position="423"/>
        <end position="451"/>
    </location>
</feature>
<dbReference type="Proteomes" id="UP000054217">
    <property type="component" value="Unassembled WGS sequence"/>
</dbReference>
<feature type="compositionally biased region" description="Pro residues" evidence="1">
    <location>
        <begin position="476"/>
        <end position="494"/>
    </location>
</feature>
<feature type="compositionally biased region" description="Basic and acidic residues" evidence="1">
    <location>
        <begin position="195"/>
        <end position="204"/>
    </location>
</feature>
<dbReference type="EMBL" id="KN831957">
    <property type="protein sequence ID" value="KIO08597.1"/>
    <property type="molecule type" value="Genomic_DNA"/>
</dbReference>
<feature type="region of interest" description="Disordered" evidence="1">
    <location>
        <begin position="578"/>
        <end position="619"/>
    </location>
</feature>
<feature type="region of interest" description="Disordered" evidence="1">
    <location>
        <begin position="539"/>
        <end position="565"/>
    </location>
</feature>
<organism evidence="3 4">
    <name type="scientific">Pisolithus tinctorius Marx 270</name>
    <dbReference type="NCBI Taxonomy" id="870435"/>
    <lineage>
        <taxon>Eukaryota</taxon>
        <taxon>Fungi</taxon>
        <taxon>Dikarya</taxon>
        <taxon>Basidiomycota</taxon>
        <taxon>Agaricomycotina</taxon>
        <taxon>Agaricomycetes</taxon>
        <taxon>Agaricomycetidae</taxon>
        <taxon>Boletales</taxon>
        <taxon>Sclerodermatineae</taxon>
        <taxon>Pisolithaceae</taxon>
        <taxon>Pisolithus</taxon>
    </lineage>
</organism>
<feature type="domain" description="PB1" evidence="2">
    <location>
        <begin position="4"/>
        <end position="66"/>
    </location>
</feature>
<sequence length="917" mass="98840">MAPTQFKLTKRDGPTRRANFNTAPGWALLSSKIASLFDIPSERVGVSYIDAEGDEITVSSNEELNDYYAALSASGNPVIPKLTVLDLGSVRVTTETTPKPQPKQPTASQQPPFRNTFGGADVFPLVFEVEDEWQNLPKDLGSLFLRKGAPDSPHAFVEVLDSDASRFSEDEPQDGSTTRSHSPAPASAVGKGKGKAREDFQPKVEDDDASSTDSVSGSVFDDQMSPKPPVHVFDVSNVDIFEKADESAAQDGVATPAQAQSTPVFSEQTLKDVHLTNAKEPTTLETEDPPLPTIDPIVPPSLTHDVATLLNNFSNVIASHPELGEGIRRLVSNAASGTYWAAHREAISRAAENIQRTAAAEAGRTIEELRRTAEQEAGGRVAEALGRVFRTFSDGAPTHEGGETQRADGNNIEASNIGEQAHTTAGDSGAQFVPDPPNHHGGHRGSWFGGPNYHRHHHPRFGPFWGPYAPPPPPPPPPISIPTIPPGPRSWPRPPPHRFWGRNDLRPEPRPVVVEPSTPVIENRARGINTPVVVNVASSPVTSDPPSAPIQLSRSVGPNADPSAEELRADLEKAKAEYKARKEQYRQAKALRRASTQRHNEKHDSSPERQIPDLDPVISTPNKHVKASSVNHTPIPVPVPVVAPSPVIPEHSPAGVHIVSNARGPYPQLEMFEVPRRSLTVGHTGRQHIPVEIREQMGFTAGSHPNLHQKVTDQLIAHPPTSRDVEDDIVTNLIEELIPTTSNQPRAGPSRDSGIPGQNGGPKPGEQEQGKNPFTELKPSSVKNGLVAKSTATKQTTLAQSQSGNALVPATGKKPSYISELRIWLFAETGCSGSGPGRRRPLPFRGKQGHRFILGGRSTRYPQIAKLGHWPDKGQQSNMALCVAGGNQILYEGDGGVPVVSVDSLVHISAPLSLVRW</sequence>
<dbReference type="InParanoid" id="A0A0C3KG79"/>
<feature type="region of interest" description="Disordered" evidence="1">
    <location>
        <begin position="93"/>
        <end position="115"/>
    </location>
</feature>
<keyword evidence="4" id="KW-1185">Reference proteome</keyword>
<dbReference type="HOGENOM" id="CLU_020081_0_0_1"/>
<feature type="compositionally biased region" description="Polar residues" evidence="1">
    <location>
        <begin position="257"/>
        <end position="268"/>
    </location>
</feature>
<feature type="region of interest" description="Disordered" evidence="1">
    <location>
        <begin position="737"/>
        <end position="782"/>
    </location>
</feature>
<evidence type="ECO:0000313" key="3">
    <source>
        <dbReference type="EMBL" id="KIO08597.1"/>
    </source>
</evidence>
<feature type="region of interest" description="Disordered" evidence="1">
    <location>
        <begin position="247"/>
        <end position="270"/>
    </location>
</feature>
<dbReference type="STRING" id="870435.A0A0C3KG79"/>
<dbReference type="AlphaFoldDB" id="A0A0C3KG79"/>